<dbReference type="InterPro" id="IPR001387">
    <property type="entry name" value="Cro/C1-type_HTH"/>
</dbReference>
<dbReference type="CDD" id="cd00093">
    <property type="entry name" value="HTH_XRE"/>
    <property type="match status" value="1"/>
</dbReference>
<dbReference type="GO" id="GO:0003677">
    <property type="term" value="F:DNA binding"/>
    <property type="evidence" value="ECO:0007669"/>
    <property type="project" value="UniProtKB-KW"/>
</dbReference>
<dbReference type="PROSITE" id="PS50943">
    <property type="entry name" value="HTH_CROC1"/>
    <property type="match status" value="1"/>
</dbReference>
<dbReference type="AlphaFoldDB" id="A0A9Q8Y9L4"/>
<name>A0A9Q8Y9L4_ENSAD</name>
<dbReference type="PANTHER" id="PTHR46797">
    <property type="entry name" value="HTH-TYPE TRANSCRIPTIONAL REGULATOR"/>
    <property type="match status" value="1"/>
</dbReference>
<dbReference type="GO" id="GO:0003700">
    <property type="term" value="F:DNA-binding transcription factor activity"/>
    <property type="evidence" value="ECO:0007669"/>
    <property type="project" value="TreeGrafter"/>
</dbReference>
<dbReference type="InterPro" id="IPR011051">
    <property type="entry name" value="RmlC_Cupin_sf"/>
</dbReference>
<organism evidence="3 4">
    <name type="scientific">Ensifer adhaerens</name>
    <name type="common">Sinorhizobium morelense</name>
    <dbReference type="NCBI Taxonomy" id="106592"/>
    <lineage>
        <taxon>Bacteria</taxon>
        <taxon>Pseudomonadati</taxon>
        <taxon>Pseudomonadota</taxon>
        <taxon>Alphaproteobacteria</taxon>
        <taxon>Hyphomicrobiales</taxon>
        <taxon>Rhizobiaceae</taxon>
        <taxon>Sinorhizobium/Ensifer group</taxon>
        <taxon>Ensifer</taxon>
    </lineage>
</organism>
<reference evidence="3" key="1">
    <citation type="submission" date="2022-06" db="EMBL/GenBank/DDBJ databases">
        <title>Physiological and biochemical characterization and genomic elucidation of a strain of the genus Ensifer adhaerens M8 that combines arsenic oxidation and chromium reduction.</title>
        <authorList>
            <person name="Li X."/>
            <person name="Yu c."/>
        </authorList>
    </citation>
    <scope>NUCLEOTIDE SEQUENCE</scope>
    <source>
        <strain evidence="3">M8</strain>
    </source>
</reference>
<evidence type="ECO:0000256" key="1">
    <source>
        <dbReference type="ARBA" id="ARBA00023125"/>
    </source>
</evidence>
<dbReference type="InterPro" id="IPR050807">
    <property type="entry name" value="TransReg_Diox_bact_type"/>
</dbReference>
<dbReference type="SUPFAM" id="SSF51182">
    <property type="entry name" value="RmlC-like cupins"/>
    <property type="match status" value="1"/>
</dbReference>
<dbReference type="PANTHER" id="PTHR46797:SF10">
    <property type="entry name" value="BLR1115 PROTEIN"/>
    <property type="match status" value="1"/>
</dbReference>
<evidence type="ECO:0000259" key="2">
    <source>
        <dbReference type="PROSITE" id="PS50943"/>
    </source>
</evidence>
<dbReference type="CDD" id="cd02209">
    <property type="entry name" value="cupin_XRE_C"/>
    <property type="match status" value="1"/>
</dbReference>
<evidence type="ECO:0000313" key="3">
    <source>
        <dbReference type="EMBL" id="USJ24783.1"/>
    </source>
</evidence>
<dbReference type="SMART" id="SM00530">
    <property type="entry name" value="HTH_XRE"/>
    <property type="match status" value="1"/>
</dbReference>
<dbReference type="Gene3D" id="2.60.120.10">
    <property type="entry name" value="Jelly Rolls"/>
    <property type="match status" value="1"/>
</dbReference>
<dbReference type="OrthoDB" id="189170at2"/>
<dbReference type="SUPFAM" id="SSF47413">
    <property type="entry name" value="lambda repressor-like DNA-binding domains"/>
    <property type="match status" value="1"/>
</dbReference>
<dbReference type="Pfam" id="PF01381">
    <property type="entry name" value="HTH_3"/>
    <property type="match status" value="1"/>
</dbReference>
<feature type="domain" description="HTH cro/C1-type" evidence="2">
    <location>
        <begin position="16"/>
        <end position="70"/>
    </location>
</feature>
<dbReference type="Gene3D" id="1.10.260.40">
    <property type="entry name" value="lambda repressor-like DNA-binding domains"/>
    <property type="match status" value="1"/>
</dbReference>
<dbReference type="Proteomes" id="UP001055460">
    <property type="component" value="Chromosome"/>
</dbReference>
<dbReference type="InterPro" id="IPR014710">
    <property type="entry name" value="RmlC-like_jellyroll"/>
</dbReference>
<dbReference type="RefSeq" id="WP_090295785.1">
    <property type="nucleotide sequence ID" value="NZ_CAXURO020000001.1"/>
</dbReference>
<gene>
    <name evidence="3" type="ORF">NE863_07430</name>
</gene>
<proteinExistence type="predicted"/>
<dbReference type="GO" id="GO:0005829">
    <property type="term" value="C:cytosol"/>
    <property type="evidence" value="ECO:0007669"/>
    <property type="project" value="TreeGrafter"/>
</dbReference>
<accession>A0A9Q8Y9L4</accession>
<protein>
    <submittedName>
        <fullName evidence="3">XRE family transcriptional regulator</fullName>
    </submittedName>
</protein>
<evidence type="ECO:0000313" key="4">
    <source>
        <dbReference type="Proteomes" id="UP001055460"/>
    </source>
</evidence>
<dbReference type="EMBL" id="CP098807">
    <property type="protein sequence ID" value="USJ24783.1"/>
    <property type="molecule type" value="Genomic_DNA"/>
</dbReference>
<sequence length="189" mass="20864">MNTKVDSLDQRLSERIRLEREGRGWSLSELSERSGVSRAMIHKVERGDSSPTATLLAKLAGAFGLTMSSLIARAEISQGRLSRRQDQAVWRDPQTGYLRRHVSPMSDLPLELVEVELPAGAEVPIPASAYALHRRWIWVTAGRLTFVEGLETHTLGIGDCLELGPPQDCVFRNVGGETCIYAVVLLRTG</sequence>
<dbReference type="InterPro" id="IPR010982">
    <property type="entry name" value="Lambda_DNA-bd_dom_sf"/>
</dbReference>
<keyword evidence="1" id="KW-0238">DNA-binding</keyword>